<dbReference type="InterPro" id="IPR019774">
    <property type="entry name" value="Aromatic-AA_hydroxylase_C"/>
</dbReference>
<comment type="caution">
    <text evidence="8">The sequence shown here is derived from an EMBL/GenBank/DDBJ whole genome shotgun (WGS) entry which is preliminary data.</text>
</comment>
<dbReference type="InterPro" id="IPR036951">
    <property type="entry name" value="ArAA_hydroxylase_sf"/>
</dbReference>
<dbReference type="AlphaFoldDB" id="A0A8S4QMY4"/>
<proteinExistence type="inferred from homology"/>
<evidence type="ECO:0000256" key="5">
    <source>
        <dbReference type="ARBA" id="ARBA00023004"/>
    </source>
</evidence>
<dbReference type="GO" id="GO:0004510">
    <property type="term" value="F:tryptophan 5-monooxygenase activity"/>
    <property type="evidence" value="ECO:0007669"/>
    <property type="project" value="TreeGrafter"/>
</dbReference>
<dbReference type="PANTHER" id="PTHR11473:SF16">
    <property type="entry name" value="TRYPTOPHAN 5-HYDROXYLASE 2"/>
    <property type="match status" value="1"/>
</dbReference>
<dbReference type="PROSITE" id="PS51410">
    <property type="entry name" value="BH4_AAA_HYDROXYL_2"/>
    <property type="match status" value="1"/>
</dbReference>
<protein>
    <submittedName>
        <fullName evidence="8">Jg1834 protein</fullName>
    </submittedName>
</protein>
<accession>A0A8S4QMY4</accession>
<dbReference type="Proteomes" id="UP000838756">
    <property type="component" value="Unassembled WGS sequence"/>
</dbReference>
<dbReference type="GO" id="GO:0043005">
    <property type="term" value="C:neuron projection"/>
    <property type="evidence" value="ECO:0007669"/>
    <property type="project" value="TreeGrafter"/>
</dbReference>
<dbReference type="SUPFAM" id="SSF56534">
    <property type="entry name" value="Aromatic aminoacid monoxygenases, catalytic and oligomerization domains"/>
    <property type="match status" value="1"/>
</dbReference>
<dbReference type="InterPro" id="IPR001273">
    <property type="entry name" value="ArAA_hydroxylase"/>
</dbReference>
<keyword evidence="4" id="KW-0560">Oxidoreductase</keyword>
<name>A0A8S4QMY4_9NEOP</name>
<feature type="non-terminal residue" evidence="8">
    <location>
        <position position="33"/>
    </location>
</feature>
<keyword evidence="5" id="KW-0408">Iron</keyword>
<evidence type="ECO:0000256" key="1">
    <source>
        <dbReference type="ARBA" id="ARBA00001954"/>
    </source>
</evidence>
<evidence type="ECO:0000313" key="9">
    <source>
        <dbReference type="Proteomes" id="UP000838756"/>
    </source>
</evidence>
<keyword evidence="3" id="KW-0479">Metal-binding</keyword>
<dbReference type="Gene3D" id="1.10.800.10">
    <property type="entry name" value="Aromatic amino acid hydroxylase"/>
    <property type="match status" value="1"/>
</dbReference>
<dbReference type="PANTHER" id="PTHR11473">
    <property type="entry name" value="AROMATIC AMINO ACID HYDROXYLASE"/>
    <property type="match status" value="1"/>
</dbReference>
<reference evidence="8" key="1">
    <citation type="submission" date="2022-03" db="EMBL/GenBank/DDBJ databases">
        <authorList>
            <person name="Lindestad O."/>
        </authorList>
    </citation>
    <scope>NUCLEOTIDE SEQUENCE</scope>
</reference>
<dbReference type="Pfam" id="PF00351">
    <property type="entry name" value="Biopterin_H"/>
    <property type="match status" value="1"/>
</dbReference>
<evidence type="ECO:0000256" key="6">
    <source>
        <dbReference type="ARBA" id="ARBA00023033"/>
    </source>
</evidence>
<dbReference type="InterPro" id="IPR036329">
    <property type="entry name" value="Aro-AA_hydroxylase_C_sf"/>
</dbReference>
<keyword evidence="6" id="KW-0503">Monooxygenase</keyword>
<comment type="cofactor">
    <cofactor evidence="1">
        <name>Fe(2+)</name>
        <dbReference type="ChEBI" id="CHEBI:29033"/>
    </cofactor>
</comment>
<dbReference type="GO" id="GO:0005506">
    <property type="term" value="F:iron ion binding"/>
    <property type="evidence" value="ECO:0007669"/>
    <property type="project" value="InterPro"/>
</dbReference>
<dbReference type="EMBL" id="CAKXAJ010016492">
    <property type="protein sequence ID" value="CAH2216712.1"/>
    <property type="molecule type" value="Genomic_DNA"/>
</dbReference>
<keyword evidence="9" id="KW-1185">Reference proteome</keyword>
<dbReference type="GO" id="GO:0009072">
    <property type="term" value="P:aromatic amino acid metabolic process"/>
    <property type="evidence" value="ECO:0007669"/>
    <property type="project" value="InterPro"/>
</dbReference>
<dbReference type="OrthoDB" id="983542at2759"/>
<feature type="domain" description="Biopterin-dependent aromatic amino acid hydroxylase family profile" evidence="7">
    <location>
        <begin position="1"/>
        <end position="33"/>
    </location>
</feature>
<evidence type="ECO:0000256" key="3">
    <source>
        <dbReference type="ARBA" id="ARBA00022723"/>
    </source>
</evidence>
<evidence type="ECO:0000256" key="2">
    <source>
        <dbReference type="ARBA" id="ARBA00009712"/>
    </source>
</evidence>
<organism evidence="8 9">
    <name type="scientific">Pararge aegeria aegeria</name>
    <dbReference type="NCBI Taxonomy" id="348720"/>
    <lineage>
        <taxon>Eukaryota</taxon>
        <taxon>Metazoa</taxon>
        <taxon>Ecdysozoa</taxon>
        <taxon>Arthropoda</taxon>
        <taxon>Hexapoda</taxon>
        <taxon>Insecta</taxon>
        <taxon>Pterygota</taxon>
        <taxon>Neoptera</taxon>
        <taxon>Endopterygota</taxon>
        <taxon>Lepidoptera</taxon>
        <taxon>Glossata</taxon>
        <taxon>Ditrysia</taxon>
        <taxon>Papilionoidea</taxon>
        <taxon>Nymphalidae</taxon>
        <taxon>Satyrinae</taxon>
        <taxon>Satyrini</taxon>
        <taxon>Parargina</taxon>
        <taxon>Pararge</taxon>
    </lineage>
</organism>
<sequence>MPLLANPSFAQFSQELGLASLGASDEDIDKLAT</sequence>
<evidence type="ECO:0000256" key="4">
    <source>
        <dbReference type="ARBA" id="ARBA00023002"/>
    </source>
</evidence>
<evidence type="ECO:0000313" key="8">
    <source>
        <dbReference type="EMBL" id="CAH2216712.1"/>
    </source>
</evidence>
<comment type="similarity">
    <text evidence="2">Belongs to the biopterin-dependent aromatic amino acid hydroxylase family.</text>
</comment>
<evidence type="ECO:0000259" key="7">
    <source>
        <dbReference type="PROSITE" id="PS51410"/>
    </source>
</evidence>
<gene>
    <name evidence="8" type="primary">jg1834</name>
    <name evidence="8" type="ORF">PAEG_LOCUS4678</name>
</gene>